<feature type="compositionally biased region" description="Polar residues" evidence="1">
    <location>
        <begin position="360"/>
        <end position="392"/>
    </location>
</feature>
<sequence length="777" mass="87000">MLYETRKVIVGFRLKLNFDLSLNKDMSCIFVEVSKTATVGLLLNNIIERFKIPHNSFLTVQNCKVLPSESVYVLLDINSAKVNVPSESINEQLGTQSSNVLLEVSTSKQTSDVIPCDEGDVVDGKSESFLKPRPPRKPRQDGIAATIKMLLQEKEMEEIGKECSGLSISNETSKIQTSDHQEAMNVVGDEAETSLRCDELSDLPSDACSDLNIEKRKRKRKRKHSRKDEVGDKSSSSFTELVLESRRDTSSSHRKHIRFDDADNIGLSVDDEVGSNVCTPTQRFRSEQPKRKESYEKILVSPVENSVHPSTEMPPGFEQVLPGSSGDGIKQPTITTKISNHQSDDTGTLNESSTMEDNETSSANNSRVRSEDQTFSQKPIKNPNQKSKTSINFGDALTSFRDEPHKYRELSLSYPPTPRPTNSRRLYSEVNKPKIHFQTDSDQSVSSFNVTPKVIEEGDELTRARVAKELATLLMCKQLSSCMEYTVQFPNEKGNRCPSKSPSSSQDQTGSRQLTDSHSNQSTKKLDSSNSISQNVETAGNYENDLPDQREATSDDGEFQKQIINKKQIRVLKPDGTYLEVTPSINEKGNSWQVKLSSPNYVVIAPQLTDRHSNQPTKKLNSSNSISKIIKTECNYENDLPDRMEASSDDCEFLKQVKLDGTRIRFRKTDGTWTVLTPNIANVELPMLEVPKENQSIVFRIVYLNQNFIPTSSDLLYGQIVSYHANTNKLAIDIPQQFLEAIVKDCGDEVLPETIVQITGSTFEVDLSTLVEPRVIS</sequence>
<evidence type="ECO:0000256" key="1">
    <source>
        <dbReference type="SAM" id="MobiDB-lite"/>
    </source>
</evidence>
<feature type="region of interest" description="Disordered" evidence="1">
    <location>
        <begin position="492"/>
        <end position="532"/>
    </location>
</feature>
<feature type="region of interest" description="Disordered" evidence="1">
    <location>
        <begin position="214"/>
        <end position="254"/>
    </location>
</feature>
<comment type="caution">
    <text evidence="2">The sequence shown here is derived from an EMBL/GenBank/DDBJ whole genome shotgun (WGS) entry which is preliminary data.</text>
</comment>
<gene>
    <name evidence="2" type="ORF">V9T40_005084</name>
</gene>
<feature type="region of interest" description="Disordered" evidence="1">
    <location>
        <begin position="304"/>
        <end position="393"/>
    </location>
</feature>
<reference evidence="2 3" key="1">
    <citation type="submission" date="2024-03" db="EMBL/GenBank/DDBJ databases">
        <title>Adaptation during the transition from Ophiocordyceps entomopathogen to insect associate is accompanied by gene loss and intensified selection.</title>
        <authorList>
            <person name="Ward C.M."/>
            <person name="Onetto C.A."/>
            <person name="Borneman A.R."/>
        </authorList>
    </citation>
    <scope>NUCLEOTIDE SEQUENCE [LARGE SCALE GENOMIC DNA]</scope>
    <source>
        <strain evidence="2">AWRI1</strain>
        <tissue evidence="2">Single Adult Female</tissue>
    </source>
</reference>
<name>A0AAN9TUC0_9HEMI</name>
<keyword evidence="3" id="KW-1185">Reference proteome</keyword>
<dbReference type="AlphaFoldDB" id="A0AAN9TUC0"/>
<dbReference type="EMBL" id="JBBCAQ010000032">
    <property type="protein sequence ID" value="KAK7584121.1"/>
    <property type="molecule type" value="Genomic_DNA"/>
</dbReference>
<accession>A0AAN9TUC0</accession>
<feature type="compositionally biased region" description="Basic residues" evidence="1">
    <location>
        <begin position="215"/>
        <end position="225"/>
    </location>
</feature>
<organism evidence="2 3">
    <name type="scientific">Parthenolecanium corni</name>
    <dbReference type="NCBI Taxonomy" id="536013"/>
    <lineage>
        <taxon>Eukaryota</taxon>
        <taxon>Metazoa</taxon>
        <taxon>Ecdysozoa</taxon>
        <taxon>Arthropoda</taxon>
        <taxon>Hexapoda</taxon>
        <taxon>Insecta</taxon>
        <taxon>Pterygota</taxon>
        <taxon>Neoptera</taxon>
        <taxon>Paraneoptera</taxon>
        <taxon>Hemiptera</taxon>
        <taxon>Sternorrhyncha</taxon>
        <taxon>Coccoidea</taxon>
        <taxon>Coccidae</taxon>
        <taxon>Parthenolecanium</taxon>
    </lineage>
</organism>
<protein>
    <submittedName>
        <fullName evidence="2">Uncharacterized protein</fullName>
    </submittedName>
</protein>
<feature type="compositionally biased region" description="Polar residues" evidence="1">
    <location>
        <begin position="332"/>
        <end position="353"/>
    </location>
</feature>
<dbReference type="Proteomes" id="UP001367676">
    <property type="component" value="Unassembled WGS sequence"/>
</dbReference>
<feature type="compositionally biased region" description="Polar residues" evidence="1">
    <location>
        <begin position="498"/>
        <end position="532"/>
    </location>
</feature>
<proteinExistence type="predicted"/>
<evidence type="ECO:0000313" key="3">
    <source>
        <dbReference type="Proteomes" id="UP001367676"/>
    </source>
</evidence>
<evidence type="ECO:0000313" key="2">
    <source>
        <dbReference type="EMBL" id="KAK7584121.1"/>
    </source>
</evidence>